<dbReference type="EMBL" id="JAPNKA010000001">
    <property type="protein sequence ID" value="MCY1078765.1"/>
    <property type="molecule type" value="Genomic_DNA"/>
</dbReference>
<accession>A0ABT4AAR8</accession>
<feature type="region of interest" description="Disordered" evidence="1">
    <location>
        <begin position="208"/>
        <end position="228"/>
    </location>
</feature>
<protein>
    <submittedName>
        <fullName evidence="2">Uncharacterized protein</fullName>
    </submittedName>
</protein>
<comment type="caution">
    <text evidence="2">The sequence shown here is derived from an EMBL/GenBank/DDBJ whole genome shotgun (WGS) entry which is preliminary data.</text>
</comment>
<sequence length="592" mass="64146">MSDRNADIQAVLKRLAQEYADDPNIQTIGFGLRTRGGTLTRERVIIFFVKRKYGSARQLEAAGSSPIPKEIDGFATDVQEFNIKPSAAGDRDDKEFDPLLGGVATSNATGHIFWFNSSGTLGMLVRDETDGTPMALSNWHVWANGGDEGDDIIQPGHPTGGDHVEAIGKVAACGPLSTSLIEWEAPSPLTVGLYGGAAAAAVAAAASDVRDPSRRGQDQTPTNPGELTELESVDMAIEYPQLPLPGVAFHTQVKWRYERKTSARVLHHEVEETQINTQFLLGKMVTTQKTHYRPGETVALVAALWDYQPRACHAYHVVAHLISQLRPNTALRVVLHPTSCPRTLPVDPPRGEAQDKLCVTFEGEKLGEYPPKGQFAWLRYLDVGQEPVRVVNWLEPLKALTISSRTLLLEHVPARMVVVTVAQFTRPPITAVALNAAGQVLDQKTAPEQQATAHELTLQGEGIVRVVLRGGGGEGVLISYCIEPIHAQSFTTPIAESTAASVRREIPRLELTGPRLKVNRCCFSGSIALPPDEPPGKWDVYLTVQNVNTVPDGTRPEEAATTIGGHLLSSHTSAEILGCTALMLGDHVFDVI</sequence>
<dbReference type="RefSeq" id="WP_267537528.1">
    <property type="nucleotide sequence ID" value="NZ_JAPNKA010000001.1"/>
</dbReference>
<gene>
    <name evidence="2" type="ORF">OV287_30310</name>
</gene>
<dbReference type="Proteomes" id="UP001207654">
    <property type="component" value="Unassembled WGS sequence"/>
</dbReference>
<keyword evidence="3" id="KW-1185">Reference proteome</keyword>
<name>A0ABT4AAR8_9BACT</name>
<organism evidence="2 3">
    <name type="scientific">Archangium lansingense</name>
    <dbReference type="NCBI Taxonomy" id="2995310"/>
    <lineage>
        <taxon>Bacteria</taxon>
        <taxon>Pseudomonadati</taxon>
        <taxon>Myxococcota</taxon>
        <taxon>Myxococcia</taxon>
        <taxon>Myxococcales</taxon>
        <taxon>Cystobacterineae</taxon>
        <taxon>Archangiaceae</taxon>
        <taxon>Archangium</taxon>
    </lineage>
</organism>
<evidence type="ECO:0000313" key="3">
    <source>
        <dbReference type="Proteomes" id="UP001207654"/>
    </source>
</evidence>
<evidence type="ECO:0000256" key="1">
    <source>
        <dbReference type="SAM" id="MobiDB-lite"/>
    </source>
</evidence>
<evidence type="ECO:0000313" key="2">
    <source>
        <dbReference type="EMBL" id="MCY1078765.1"/>
    </source>
</evidence>
<reference evidence="2 3" key="1">
    <citation type="submission" date="2022-11" db="EMBL/GenBank/DDBJ databases">
        <title>Minimal conservation of predation-associated metabolite biosynthetic gene clusters underscores biosynthetic potential of Myxococcota including descriptions for ten novel species: Archangium lansinium sp. nov., Myxococcus landrumus sp. nov., Nannocystis bai.</title>
        <authorList>
            <person name="Ahearne A."/>
            <person name="Stevens C."/>
            <person name="Phillips K."/>
        </authorList>
    </citation>
    <scope>NUCLEOTIDE SEQUENCE [LARGE SCALE GENOMIC DNA]</scope>
    <source>
        <strain evidence="2 3">MIWBW</strain>
    </source>
</reference>
<feature type="compositionally biased region" description="Basic and acidic residues" evidence="1">
    <location>
        <begin position="208"/>
        <end position="217"/>
    </location>
</feature>
<proteinExistence type="predicted"/>